<dbReference type="AlphaFoldDB" id="A0A840WNX2"/>
<proteinExistence type="predicted"/>
<gene>
    <name evidence="1" type="ORF">FHS89_001803</name>
</gene>
<protein>
    <submittedName>
        <fullName evidence="1">Uncharacterized protein</fullName>
    </submittedName>
</protein>
<dbReference type="Proteomes" id="UP000553766">
    <property type="component" value="Unassembled WGS sequence"/>
</dbReference>
<comment type="caution">
    <text evidence="1">The sequence shown here is derived from an EMBL/GenBank/DDBJ whole genome shotgun (WGS) entry which is preliminary data.</text>
</comment>
<keyword evidence="2" id="KW-1185">Reference proteome</keyword>
<reference evidence="1 2" key="1">
    <citation type="submission" date="2020-08" db="EMBL/GenBank/DDBJ databases">
        <title>Genomic Encyclopedia of Type Strains, Phase IV (KMG-IV): sequencing the most valuable type-strain genomes for metagenomic binning, comparative biology and taxonomic classification.</title>
        <authorList>
            <person name="Goeker M."/>
        </authorList>
    </citation>
    <scope>NUCLEOTIDE SEQUENCE [LARGE SCALE GENOMIC DNA]</scope>
    <source>
        <strain evidence="1 2">DSM 103377</strain>
    </source>
</reference>
<dbReference type="EMBL" id="JACIJS010000005">
    <property type="protein sequence ID" value="MBB5515783.1"/>
    <property type="molecule type" value="Genomic_DNA"/>
</dbReference>
<dbReference type="RefSeq" id="WP_184010817.1">
    <property type="nucleotide sequence ID" value="NZ_JACIJS010000005.1"/>
</dbReference>
<organism evidence="1 2">
    <name type="scientific">Rubricella aquisinus</name>
    <dbReference type="NCBI Taxonomy" id="2028108"/>
    <lineage>
        <taxon>Bacteria</taxon>
        <taxon>Pseudomonadati</taxon>
        <taxon>Pseudomonadota</taxon>
        <taxon>Alphaproteobacteria</taxon>
        <taxon>Rhodobacterales</taxon>
        <taxon>Paracoccaceae</taxon>
        <taxon>Rubricella</taxon>
    </lineage>
</organism>
<accession>A0A840WNX2</accession>
<evidence type="ECO:0000313" key="1">
    <source>
        <dbReference type="EMBL" id="MBB5515783.1"/>
    </source>
</evidence>
<evidence type="ECO:0000313" key="2">
    <source>
        <dbReference type="Proteomes" id="UP000553766"/>
    </source>
</evidence>
<sequence length="213" mass="23632">MDRQQQADGEKRVKAVLIDPLMTERALKRPAGVTKAQFDAMIEGLTKRLAYMTETNLAALCAHVAARAEGKAKNVLPSSRTILEWARQIQLPPDDGSPLVRAVFGHRFGQRAIDEGFAPELLASILRREGFPNEFGLGQIAKEAAVYVDRMARFEDHLAGGGSLDHLQRKWYEERRATIERCKTYAALAHAEKQARIALAAERAARVDAEVEA</sequence>
<name>A0A840WNX2_9RHOB</name>